<organism evidence="2 3">
    <name type="scientific">Acetobacter senegalensis</name>
    <dbReference type="NCBI Taxonomy" id="446692"/>
    <lineage>
        <taxon>Bacteria</taxon>
        <taxon>Pseudomonadati</taxon>
        <taxon>Pseudomonadota</taxon>
        <taxon>Alphaproteobacteria</taxon>
        <taxon>Acetobacterales</taxon>
        <taxon>Acetobacteraceae</taxon>
        <taxon>Acetobacter</taxon>
    </lineage>
</organism>
<reference evidence="3" key="1">
    <citation type="submission" date="2014-09" db="EMBL/GenBank/DDBJ databases">
        <authorList>
            <person name="Illeghems K.G."/>
        </authorList>
    </citation>
    <scope>NUCLEOTIDE SEQUENCE [LARGE SCALE GENOMIC DNA]</scope>
    <source>
        <strain evidence="3">108B</strain>
    </source>
</reference>
<feature type="region of interest" description="Disordered" evidence="1">
    <location>
        <begin position="1"/>
        <end position="32"/>
    </location>
</feature>
<sequence>MDEHEPDYRPGAPLSQGYSAPKADPEISGGSA</sequence>
<protein>
    <submittedName>
        <fullName evidence="2">Uncharacterized protein</fullName>
    </submittedName>
</protein>
<dbReference type="KEGG" id="asz:ASN_2383"/>
<evidence type="ECO:0000313" key="3">
    <source>
        <dbReference type="Proteomes" id="UP000056109"/>
    </source>
</evidence>
<keyword evidence="3" id="KW-1185">Reference proteome</keyword>
<proteinExistence type="predicted"/>
<accession>A0A0U5EVC6</accession>
<evidence type="ECO:0000313" key="2">
    <source>
        <dbReference type="EMBL" id="CEF41673.1"/>
    </source>
</evidence>
<gene>
    <name evidence="2" type="ORF">ASN_2383</name>
</gene>
<evidence type="ECO:0000256" key="1">
    <source>
        <dbReference type="SAM" id="MobiDB-lite"/>
    </source>
</evidence>
<dbReference type="EMBL" id="LN606600">
    <property type="protein sequence ID" value="CEF41673.1"/>
    <property type="molecule type" value="Genomic_DNA"/>
</dbReference>
<dbReference type="Proteomes" id="UP000056109">
    <property type="component" value="Chromosome I"/>
</dbReference>
<name>A0A0U5EVC6_9PROT</name>
<dbReference type="AlphaFoldDB" id="A0A0U5EVC6"/>